<dbReference type="InterPro" id="IPR039615">
    <property type="entry name" value="PKS"/>
</dbReference>
<dbReference type="STRING" id="51240.A0A2I4EE26"/>
<dbReference type="KEGG" id="jre:108988761"/>
<evidence type="ECO:0000313" key="4">
    <source>
        <dbReference type="RefSeq" id="XP_035540008.1"/>
    </source>
</evidence>
<gene>
    <name evidence="3 4" type="primary">LOC108988761</name>
</gene>
<feature type="region of interest" description="Disordered" evidence="1">
    <location>
        <begin position="482"/>
        <end position="512"/>
    </location>
</feature>
<evidence type="ECO:0000256" key="1">
    <source>
        <dbReference type="SAM" id="MobiDB-lite"/>
    </source>
</evidence>
<dbReference type="AlphaFoldDB" id="A0A2I4EE26"/>
<organism evidence="2 3">
    <name type="scientific">Juglans regia</name>
    <name type="common">English walnut</name>
    <dbReference type="NCBI Taxonomy" id="51240"/>
    <lineage>
        <taxon>Eukaryota</taxon>
        <taxon>Viridiplantae</taxon>
        <taxon>Streptophyta</taxon>
        <taxon>Embryophyta</taxon>
        <taxon>Tracheophyta</taxon>
        <taxon>Spermatophyta</taxon>
        <taxon>Magnoliopsida</taxon>
        <taxon>eudicotyledons</taxon>
        <taxon>Gunneridae</taxon>
        <taxon>Pentapetalae</taxon>
        <taxon>rosids</taxon>
        <taxon>fabids</taxon>
        <taxon>Fagales</taxon>
        <taxon>Juglandaceae</taxon>
        <taxon>Juglans</taxon>
    </lineage>
</organism>
<protein>
    <submittedName>
        <fullName evidence="3 4">Protein PHYTOCHROME KINASE SUBSTRATE 1-like</fullName>
    </submittedName>
</protein>
<feature type="compositionally biased region" description="Low complexity" evidence="1">
    <location>
        <begin position="127"/>
        <end position="137"/>
    </location>
</feature>
<dbReference type="GeneID" id="108988761"/>
<dbReference type="Proteomes" id="UP000235220">
    <property type="component" value="Chromosome 13"/>
</dbReference>
<keyword evidence="2" id="KW-1185">Reference proteome</keyword>
<dbReference type="RefSeq" id="XP_018817654.1">
    <property type="nucleotide sequence ID" value="XM_018962109.2"/>
</dbReference>
<sequence>MAIVTLSACNTSLSQTLSSGNNSNLRDASFSSYLNSTEESFVRKLAAESSGNLIPIMSTEEKRTHVGRIKEEDEEIGVFGAEKYFKGGMDEDSPRTASMSARKYLYKNEERIDIDPKKNRIQSGTPSVQSESSWNSQSALLQNGVRNPSKGNTNKALGKKILAGLGCSCSDKESVEIKEHGTGEISFNKSATSNGLEGKVTTREPRKTGLDHHLVDAVQVHKPRLEYKDKEEMHCPKTEKLGAGLNRENCFTFPSSNSGAGILPNKLQFQEQEEEQPRKSIDVFGSPVMGRRNKSLGIERRLTMLSWDATPRREEIEFSVPSRRTYNDTDSDASSDLFEIESIAGKANPFLARQTTDVASGCVTPTTCYAPSEASIEWSVVTASAADFSVMSDCEELRSRTMTSPRKLDVSAIPCGKTKSNKDMQRRRSGILLGCKSQKAVNVAEDHAYRPNEKADVYPQTRHRSDSFIPVTRFPSEIRSASFNSKPGQHAFATHSLPRSQSPRIPHLLYTQ</sequence>
<dbReference type="GO" id="GO:0009638">
    <property type="term" value="P:phototropism"/>
    <property type="evidence" value="ECO:0007669"/>
    <property type="project" value="InterPro"/>
</dbReference>
<dbReference type="Gramene" id="Jr13_15730_p1">
    <property type="protein sequence ID" value="cds.Jr13_15730_p1"/>
    <property type="gene ID" value="Jr13_15730"/>
</dbReference>
<dbReference type="PANTHER" id="PTHR33781">
    <property type="entry name" value="PROTEIN PHYTOCHROME KINASE SUBSTRATE 1-RELATED"/>
    <property type="match status" value="1"/>
</dbReference>
<dbReference type="RefSeq" id="XP_035540008.1">
    <property type="nucleotide sequence ID" value="XM_035684115.1"/>
</dbReference>
<dbReference type="OrthoDB" id="1916150at2759"/>
<evidence type="ECO:0000313" key="2">
    <source>
        <dbReference type="Proteomes" id="UP000235220"/>
    </source>
</evidence>
<evidence type="ECO:0000313" key="3">
    <source>
        <dbReference type="RefSeq" id="XP_018817654.1"/>
    </source>
</evidence>
<proteinExistence type="predicted"/>
<reference evidence="3 4" key="1">
    <citation type="submission" date="2025-04" db="UniProtKB">
        <authorList>
            <consortium name="RefSeq"/>
        </authorList>
    </citation>
    <scope>IDENTIFICATION</scope>
    <source>
        <tissue evidence="3 4">Leaves</tissue>
    </source>
</reference>
<dbReference type="PANTHER" id="PTHR33781:SF4">
    <property type="entry name" value="PROTEIN PHYTOCHROME KINASE SUBSTRATE 1"/>
    <property type="match status" value="1"/>
</dbReference>
<accession>A0A2I4EE26</accession>
<feature type="region of interest" description="Disordered" evidence="1">
    <location>
        <begin position="115"/>
        <end position="137"/>
    </location>
</feature>
<name>A0A2I4EE26_JUGRE</name>